<dbReference type="Pfam" id="PF09697">
    <property type="entry name" value="Porph_ging"/>
    <property type="match status" value="1"/>
</dbReference>
<dbReference type="NCBIfam" id="TIGR01200">
    <property type="entry name" value="GLPGLI"/>
    <property type="match status" value="1"/>
</dbReference>
<accession>A0A1N7KW28</accession>
<evidence type="ECO:0000313" key="2">
    <source>
        <dbReference type="Proteomes" id="UP000186744"/>
    </source>
</evidence>
<organism evidence="1 2">
    <name type="scientific">Chryseobacterium ureilyticum</name>
    <dbReference type="NCBI Taxonomy" id="373668"/>
    <lineage>
        <taxon>Bacteria</taxon>
        <taxon>Pseudomonadati</taxon>
        <taxon>Bacteroidota</taxon>
        <taxon>Flavobacteriia</taxon>
        <taxon>Flavobacteriales</taxon>
        <taxon>Weeksellaceae</taxon>
        <taxon>Chryseobacterium group</taxon>
        <taxon>Chryseobacterium</taxon>
    </lineage>
</organism>
<keyword evidence="2" id="KW-1185">Reference proteome</keyword>
<dbReference type="AlphaFoldDB" id="A0A1N7KW28"/>
<dbReference type="STRING" id="373668.SAMN05421786_101797"/>
<dbReference type="InterPro" id="IPR005901">
    <property type="entry name" value="GLPGLI"/>
</dbReference>
<sequence length="273" mass="32678">MFKNLLILFFFVFLSFIKSQTYRVIYDFKYKRDSLSEITNTSKMVLQIGEKNTKFYYHSLLKADSIYKRGSTISLSFPLNQIIKREKDSYINENYFSLKNNYFVYSSSDNIQWKITKLTKELNGYKVQQAETNWGGRIWIAWFCKDIPINEGPYKFKGLPGLIMEIEDTKKNFKYSLETLEKIVTEYNTENIVENNFGNKPLKINIERYNKLLLDNYNNPFDEYKNMKDGTWGLEIFDKEIRTQEGLKEIIKDYQKNIKKNYNPIELDKIVKY</sequence>
<gene>
    <name evidence="1" type="ORF">SAMN05421786_101797</name>
</gene>
<reference evidence="2" key="1">
    <citation type="submission" date="2017-01" db="EMBL/GenBank/DDBJ databases">
        <authorList>
            <person name="Varghese N."/>
            <person name="Submissions S."/>
        </authorList>
    </citation>
    <scope>NUCLEOTIDE SEQUENCE [LARGE SCALE GENOMIC DNA]</scope>
    <source>
        <strain evidence="2">DSM 18017</strain>
    </source>
</reference>
<protein>
    <submittedName>
        <fullName evidence="1">GLPGLI family protein</fullName>
    </submittedName>
</protein>
<dbReference type="EMBL" id="FTOL01000001">
    <property type="protein sequence ID" value="SIS65819.1"/>
    <property type="molecule type" value="Genomic_DNA"/>
</dbReference>
<name>A0A1N7KW28_9FLAO</name>
<dbReference type="Proteomes" id="UP000186744">
    <property type="component" value="Unassembled WGS sequence"/>
</dbReference>
<evidence type="ECO:0000313" key="1">
    <source>
        <dbReference type="EMBL" id="SIS65819.1"/>
    </source>
</evidence>
<proteinExistence type="predicted"/>
<dbReference type="RefSeq" id="WP_076550056.1">
    <property type="nucleotide sequence ID" value="NZ_FTOL01000001.1"/>
</dbReference>
<dbReference type="OrthoDB" id="1440774at2"/>